<evidence type="ECO:0000313" key="3">
    <source>
        <dbReference type="Proteomes" id="UP001218638"/>
    </source>
</evidence>
<dbReference type="KEGG" id="slom:PXH66_18280"/>
<feature type="transmembrane region" description="Helical" evidence="1">
    <location>
        <begin position="6"/>
        <end position="26"/>
    </location>
</feature>
<gene>
    <name evidence="2" type="ORF">PXH66_18280</name>
</gene>
<proteinExistence type="predicted"/>
<accession>A0AAE9ZWB7</accession>
<dbReference type="AlphaFoldDB" id="A0AAE9ZWB7"/>
<keyword evidence="1" id="KW-0472">Membrane</keyword>
<name>A0AAE9ZWB7_9BACT</name>
<organism evidence="2 3">
    <name type="scientific">Synoicihabitans lomoniglobus</name>
    <dbReference type="NCBI Taxonomy" id="2909285"/>
    <lineage>
        <taxon>Bacteria</taxon>
        <taxon>Pseudomonadati</taxon>
        <taxon>Verrucomicrobiota</taxon>
        <taxon>Opitutia</taxon>
        <taxon>Opitutales</taxon>
        <taxon>Opitutaceae</taxon>
        <taxon>Synoicihabitans</taxon>
    </lineage>
</organism>
<sequence length="45" mass="5212">MKRVPKEILVLIAIFLAGMSYVLWYVHDAKAKQRREAEAVEQGRP</sequence>
<evidence type="ECO:0000256" key="1">
    <source>
        <dbReference type="SAM" id="Phobius"/>
    </source>
</evidence>
<evidence type="ECO:0000313" key="2">
    <source>
        <dbReference type="EMBL" id="WED64289.1"/>
    </source>
</evidence>
<dbReference type="Proteomes" id="UP001218638">
    <property type="component" value="Chromosome"/>
</dbReference>
<keyword evidence="1" id="KW-0812">Transmembrane</keyword>
<keyword evidence="1" id="KW-1133">Transmembrane helix</keyword>
<dbReference type="EMBL" id="CP119075">
    <property type="protein sequence ID" value="WED64289.1"/>
    <property type="molecule type" value="Genomic_DNA"/>
</dbReference>
<keyword evidence="3" id="KW-1185">Reference proteome</keyword>
<protein>
    <submittedName>
        <fullName evidence="2">Uncharacterized protein</fullName>
    </submittedName>
</protein>
<reference evidence="2" key="1">
    <citation type="submission" date="2023-03" db="EMBL/GenBank/DDBJ databases">
        <title>Lomoglobus Profundus gen. nov., sp. nov., a novel member of the phylum Verrucomicrobia, isolated from deep-marine sediment of South China Sea.</title>
        <authorList>
            <person name="Ahmad T."/>
            <person name="Ishaq S.E."/>
            <person name="Wang F."/>
        </authorList>
    </citation>
    <scope>NUCLEOTIDE SEQUENCE</scope>
    <source>
        <strain evidence="2">LMO-M01</strain>
    </source>
</reference>
<dbReference type="RefSeq" id="WP_330931046.1">
    <property type="nucleotide sequence ID" value="NZ_CP119075.1"/>
</dbReference>